<dbReference type="Proteomes" id="UP000290289">
    <property type="component" value="Chromosome 16"/>
</dbReference>
<evidence type="ECO:0000313" key="1">
    <source>
        <dbReference type="EMBL" id="RXH70950.1"/>
    </source>
</evidence>
<evidence type="ECO:0000313" key="2">
    <source>
        <dbReference type="Proteomes" id="UP000290289"/>
    </source>
</evidence>
<protein>
    <submittedName>
        <fullName evidence="1">Uncharacterized protein</fullName>
    </submittedName>
</protein>
<name>A0A498HJR0_MALDO</name>
<proteinExistence type="predicted"/>
<dbReference type="AlphaFoldDB" id="A0A498HJR0"/>
<organism evidence="1 2">
    <name type="scientific">Malus domestica</name>
    <name type="common">Apple</name>
    <name type="synonym">Pyrus malus</name>
    <dbReference type="NCBI Taxonomy" id="3750"/>
    <lineage>
        <taxon>Eukaryota</taxon>
        <taxon>Viridiplantae</taxon>
        <taxon>Streptophyta</taxon>
        <taxon>Embryophyta</taxon>
        <taxon>Tracheophyta</taxon>
        <taxon>Spermatophyta</taxon>
        <taxon>Magnoliopsida</taxon>
        <taxon>eudicotyledons</taxon>
        <taxon>Gunneridae</taxon>
        <taxon>Pentapetalae</taxon>
        <taxon>rosids</taxon>
        <taxon>fabids</taxon>
        <taxon>Rosales</taxon>
        <taxon>Rosaceae</taxon>
        <taxon>Amygdaloideae</taxon>
        <taxon>Maleae</taxon>
        <taxon>Malus</taxon>
    </lineage>
</organism>
<accession>A0A498HJR0</accession>
<gene>
    <name evidence="1" type="ORF">DVH24_015572</name>
</gene>
<comment type="caution">
    <text evidence="1">The sequence shown here is derived from an EMBL/GenBank/DDBJ whole genome shotgun (WGS) entry which is preliminary data.</text>
</comment>
<sequence length="94" mass="10444">MGFEWHFEFLRWQGLKLFERGGVDEIVVGSAAEGFEDGMGLEDIGDAVLNGCEDFGVREVGHLVKDRVLIGGMGADVGFVEVRRENEKQGERKN</sequence>
<reference evidence="1 2" key="1">
    <citation type="submission" date="2018-10" db="EMBL/GenBank/DDBJ databases">
        <title>A high-quality apple genome assembly.</title>
        <authorList>
            <person name="Hu J."/>
        </authorList>
    </citation>
    <scope>NUCLEOTIDE SEQUENCE [LARGE SCALE GENOMIC DNA]</scope>
    <source>
        <strain evidence="2">cv. HFTH1</strain>
        <tissue evidence="1">Young leaf</tissue>
    </source>
</reference>
<keyword evidence="2" id="KW-1185">Reference proteome</keyword>
<dbReference type="EMBL" id="RDQH01000342">
    <property type="protein sequence ID" value="RXH70950.1"/>
    <property type="molecule type" value="Genomic_DNA"/>
</dbReference>